<protein>
    <submittedName>
        <fullName evidence="1">Uncharacterized protein</fullName>
    </submittedName>
</protein>
<gene>
    <name evidence="1" type="ORF">M422DRAFT_265166</name>
</gene>
<dbReference type="OrthoDB" id="194358at2759"/>
<dbReference type="Pfam" id="PF12796">
    <property type="entry name" value="Ank_2"/>
    <property type="match status" value="1"/>
</dbReference>
<organism evidence="1 2">
    <name type="scientific">Sphaerobolus stellatus (strain SS14)</name>
    <dbReference type="NCBI Taxonomy" id="990650"/>
    <lineage>
        <taxon>Eukaryota</taxon>
        <taxon>Fungi</taxon>
        <taxon>Dikarya</taxon>
        <taxon>Basidiomycota</taxon>
        <taxon>Agaricomycotina</taxon>
        <taxon>Agaricomycetes</taxon>
        <taxon>Phallomycetidae</taxon>
        <taxon>Geastrales</taxon>
        <taxon>Sphaerobolaceae</taxon>
        <taxon>Sphaerobolus</taxon>
    </lineage>
</organism>
<proteinExistence type="predicted"/>
<evidence type="ECO:0000313" key="1">
    <source>
        <dbReference type="EMBL" id="KIJ32977.1"/>
    </source>
</evidence>
<dbReference type="InterPro" id="IPR036770">
    <property type="entry name" value="Ankyrin_rpt-contain_sf"/>
</dbReference>
<sequence>MKDIDRNTPLAVAIEFGKVNVVQGLLDSGRIDIGTQNAKKQIPLHLAAQGGYIEVTQDMGMVRWWNFC</sequence>
<reference evidence="1 2" key="1">
    <citation type="submission" date="2014-06" db="EMBL/GenBank/DDBJ databases">
        <title>Evolutionary Origins and Diversification of the Mycorrhizal Mutualists.</title>
        <authorList>
            <consortium name="DOE Joint Genome Institute"/>
            <consortium name="Mycorrhizal Genomics Consortium"/>
            <person name="Kohler A."/>
            <person name="Kuo A."/>
            <person name="Nagy L.G."/>
            <person name="Floudas D."/>
            <person name="Copeland A."/>
            <person name="Barry K.W."/>
            <person name="Cichocki N."/>
            <person name="Veneault-Fourrey C."/>
            <person name="LaButti K."/>
            <person name="Lindquist E.A."/>
            <person name="Lipzen A."/>
            <person name="Lundell T."/>
            <person name="Morin E."/>
            <person name="Murat C."/>
            <person name="Riley R."/>
            <person name="Ohm R."/>
            <person name="Sun H."/>
            <person name="Tunlid A."/>
            <person name="Henrissat B."/>
            <person name="Grigoriev I.V."/>
            <person name="Hibbett D.S."/>
            <person name="Martin F."/>
        </authorList>
    </citation>
    <scope>NUCLEOTIDE SEQUENCE [LARGE SCALE GENOMIC DNA]</scope>
    <source>
        <strain evidence="1 2">SS14</strain>
    </source>
</reference>
<dbReference type="EMBL" id="KN837219">
    <property type="protein sequence ID" value="KIJ32977.1"/>
    <property type="molecule type" value="Genomic_DNA"/>
</dbReference>
<evidence type="ECO:0000313" key="2">
    <source>
        <dbReference type="Proteomes" id="UP000054279"/>
    </source>
</evidence>
<dbReference type="Gene3D" id="1.25.40.20">
    <property type="entry name" value="Ankyrin repeat-containing domain"/>
    <property type="match status" value="1"/>
</dbReference>
<dbReference type="SUPFAM" id="SSF48403">
    <property type="entry name" value="Ankyrin repeat"/>
    <property type="match status" value="1"/>
</dbReference>
<dbReference type="HOGENOM" id="CLU_2795596_0_0_1"/>
<keyword evidence="2" id="KW-1185">Reference proteome</keyword>
<dbReference type="InterPro" id="IPR002110">
    <property type="entry name" value="Ankyrin_rpt"/>
</dbReference>
<dbReference type="AlphaFoldDB" id="A0A0C9UUQ5"/>
<accession>A0A0C9UUQ5</accession>
<dbReference type="Proteomes" id="UP000054279">
    <property type="component" value="Unassembled WGS sequence"/>
</dbReference>
<name>A0A0C9UUQ5_SPHS4</name>